<evidence type="ECO:0000256" key="1">
    <source>
        <dbReference type="SAM" id="Phobius"/>
    </source>
</evidence>
<feature type="transmembrane region" description="Helical" evidence="1">
    <location>
        <begin position="63"/>
        <end position="82"/>
    </location>
</feature>
<name>A0A1Z4N765_9CYAN</name>
<keyword evidence="1" id="KW-0812">Transmembrane</keyword>
<dbReference type="Proteomes" id="UP000218785">
    <property type="component" value="Chromosome"/>
</dbReference>
<protein>
    <submittedName>
        <fullName evidence="2">Uncharacterized protein</fullName>
    </submittedName>
</protein>
<sequence>MKPQNLAGFIFLKPLLIPIQIMLATHQSILECTAQIAPTTCRIILKNWYNFSLNNKKIKGKSLFPFPLYLSPFNLLYIGLFVNY</sequence>
<evidence type="ECO:0000313" key="2">
    <source>
        <dbReference type="EMBL" id="BAZ01521.1"/>
    </source>
</evidence>
<evidence type="ECO:0000313" key="3">
    <source>
        <dbReference type="Proteomes" id="UP000218785"/>
    </source>
</evidence>
<dbReference type="KEGG" id="ttq:NIES37_55240"/>
<keyword evidence="1" id="KW-1133">Transmembrane helix</keyword>
<proteinExistence type="predicted"/>
<organism evidence="2 3">
    <name type="scientific">Tolypothrix tenuis PCC 7101</name>
    <dbReference type="NCBI Taxonomy" id="231146"/>
    <lineage>
        <taxon>Bacteria</taxon>
        <taxon>Bacillati</taxon>
        <taxon>Cyanobacteriota</taxon>
        <taxon>Cyanophyceae</taxon>
        <taxon>Nostocales</taxon>
        <taxon>Tolypothrichaceae</taxon>
        <taxon>Tolypothrix</taxon>
    </lineage>
</organism>
<accession>A0A1Z4N765</accession>
<reference evidence="2 3" key="1">
    <citation type="submission" date="2017-06" db="EMBL/GenBank/DDBJ databases">
        <title>Genome sequencing of cyanobaciteial culture collection at National Institute for Environmental Studies (NIES).</title>
        <authorList>
            <person name="Hirose Y."/>
            <person name="Shimura Y."/>
            <person name="Fujisawa T."/>
            <person name="Nakamura Y."/>
            <person name="Kawachi M."/>
        </authorList>
    </citation>
    <scope>NUCLEOTIDE SEQUENCE [LARGE SCALE GENOMIC DNA]</scope>
    <source>
        <strain evidence="2 3">NIES-37</strain>
    </source>
</reference>
<keyword evidence="3" id="KW-1185">Reference proteome</keyword>
<dbReference type="AlphaFoldDB" id="A0A1Z4N765"/>
<keyword evidence="1" id="KW-0472">Membrane</keyword>
<dbReference type="EMBL" id="AP018248">
    <property type="protein sequence ID" value="BAZ01521.1"/>
    <property type="molecule type" value="Genomic_DNA"/>
</dbReference>
<gene>
    <name evidence="2" type="ORF">NIES37_55240</name>
</gene>